<dbReference type="EMBL" id="JANEYG010000242">
    <property type="protein sequence ID" value="KAJ8910810.1"/>
    <property type="molecule type" value="Genomic_DNA"/>
</dbReference>
<organism evidence="1 2">
    <name type="scientific">Exocentrus adspersus</name>
    <dbReference type="NCBI Taxonomy" id="1586481"/>
    <lineage>
        <taxon>Eukaryota</taxon>
        <taxon>Metazoa</taxon>
        <taxon>Ecdysozoa</taxon>
        <taxon>Arthropoda</taxon>
        <taxon>Hexapoda</taxon>
        <taxon>Insecta</taxon>
        <taxon>Pterygota</taxon>
        <taxon>Neoptera</taxon>
        <taxon>Endopterygota</taxon>
        <taxon>Coleoptera</taxon>
        <taxon>Polyphaga</taxon>
        <taxon>Cucujiformia</taxon>
        <taxon>Chrysomeloidea</taxon>
        <taxon>Cerambycidae</taxon>
        <taxon>Lamiinae</taxon>
        <taxon>Acanthocinini</taxon>
        <taxon>Exocentrus</taxon>
    </lineage>
</organism>
<gene>
    <name evidence="1" type="ORF">NQ315_014518</name>
</gene>
<evidence type="ECO:0000313" key="2">
    <source>
        <dbReference type="Proteomes" id="UP001159042"/>
    </source>
</evidence>
<comment type="caution">
    <text evidence="1">The sequence shown here is derived from an EMBL/GenBank/DDBJ whole genome shotgun (WGS) entry which is preliminary data.</text>
</comment>
<proteinExistence type="predicted"/>
<reference evidence="1 2" key="1">
    <citation type="journal article" date="2023" name="Insect Mol. Biol.">
        <title>Genome sequencing provides insights into the evolution of gene families encoding plant cell wall-degrading enzymes in longhorned beetles.</title>
        <authorList>
            <person name="Shin N.R."/>
            <person name="Okamura Y."/>
            <person name="Kirsch R."/>
            <person name="Pauchet Y."/>
        </authorList>
    </citation>
    <scope>NUCLEOTIDE SEQUENCE [LARGE SCALE GENOMIC DNA]</scope>
    <source>
        <strain evidence="1">EAD_L_NR</strain>
    </source>
</reference>
<dbReference type="AlphaFoldDB" id="A0AAV8V9A3"/>
<protein>
    <submittedName>
        <fullName evidence="1">Uncharacterized protein</fullName>
    </submittedName>
</protein>
<evidence type="ECO:0000313" key="1">
    <source>
        <dbReference type="EMBL" id="KAJ8910810.1"/>
    </source>
</evidence>
<dbReference type="Proteomes" id="UP001159042">
    <property type="component" value="Unassembled WGS sequence"/>
</dbReference>
<keyword evidence="2" id="KW-1185">Reference proteome</keyword>
<accession>A0AAV8V9A3</accession>
<sequence length="76" mass="8523">MENPCKPNIEEKHYSYARSVESNIKSETPKAEIRHIDCGKKKNGGFGFMKKQEIPPPPAILTTLKIVASNAEILRV</sequence>
<name>A0AAV8V9A3_9CUCU</name>